<dbReference type="AlphaFoldDB" id="A0A9P8PNK3"/>
<evidence type="ECO:0000313" key="1">
    <source>
        <dbReference type="EMBL" id="KAH3674760.1"/>
    </source>
</evidence>
<keyword evidence="2" id="KW-1185">Reference proteome</keyword>
<gene>
    <name evidence="1" type="ORF">WICPIJ_009492</name>
</gene>
<comment type="caution">
    <text evidence="1">The sequence shown here is derived from an EMBL/GenBank/DDBJ whole genome shotgun (WGS) entry which is preliminary data.</text>
</comment>
<proteinExistence type="predicted"/>
<dbReference type="EMBL" id="JAEUBG010005469">
    <property type="protein sequence ID" value="KAH3674760.1"/>
    <property type="molecule type" value="Genomic_DNA"/>
</dbReference>
<organism evidence="1 2">
    <name type="scientific">Wickerhamomyces pijperi</name>
    <name type="common">Yeast</name>
    <name type="synonym">Pichia pijperi</name>
    <dbReference type="NCBI Taxonomy" id="599730"/>
    <lineage>
        <taxon>Eukaryota</taxon>
        <taxon>Fungi</taxon>
        <taxon>Dikarya</taxon>
        <taxon>Ascomycota</taxon>
        <taxon>Saccharomycotina</taxon>
        <taxon>Saccharomycetes</taxon>
        <taxon>Phaffomycetales</taxon>
        <taxon>Wickerhamomycetaceae</taxon>
        <taxon>Wickerhamomyces</taxon>
    </lineage>
</organism>
<reference evidence="1" key="2">
    <citation type="submission" date="2021-01" db="EMBL/GenBank/DDBJ databases">
        <authorList>
            <person name="Schikora-Tamarit M.A."/>
        </authorList>
    </citation>
    <scope>NUCLEOTIDE SEQUENCE</scope>
    <source>
        <strain evidence="1">CBS2887</strain>
    </source>
</reference>
<dbReference type="Proteomes" id="UP000774326">
    <property type="component" value="Unassembled WGS sequence"/>
</dbReference>
<evidence type="ECO:0000313" key="2">
    <source>
        <dbReference type="Proteomes" id="UP000774326"/>
    </source>
</evidence>
<accession>A0A9P8PNK3</accession>
<dbReference type="SUPFAM" id="SSF56281">
    <property type="entry name" value="Metallo-hydrolase/oxidoreductase"/>
    <property type="match status" value="1"/>
</dbReference>
<sequence>MGYLSPIGGFTRQYNKQIVIHSCKFTRGNALEIGGRTAVIRIPQTKKLVIWSSIPIGRELQKAIDLSIDEDDSSSNYEIVAAIVPDIEHTMAAVDLKKQFPATQLIGPSGIKDKPTLKLDHEFHIANSIVKGETISKDLKDFEFVFLPGHHNKELITYFKPTKTLLAADLLFNIPYDGKNEDQYGIDLQTRGLQGWFGRYINPYSFIGRFLFRKLLPKTPENQKGLQEVVSWDVDNFIVSHGLNFENNDGLEPIRLIFGDYLTTKSA</sequence>
<dbReference type="OrthoDB" id="421671at2759"/>
<dbReference type="InterPro" id="IPR025638">
    <property type="entry name" value="DUF4336"/>
</dbReference>
<dbReference type="InterPro" id="IPR036866">
    <property type="entry name" value="RibonucZ/Hydroxyglut_hydro"/>
</dbReference>
<protein>
    <submittedName>
        <fullName evidence="1">Uncharacterized protein</fullName>
    </submittedName>
</protein>
<name>A0A9P8PNK3_WICPI</name>
<dbReference type="PANTHER" id="PTHR33835">
    <property type="entry name" value="YALI0C07656P"/>
    <property type="match status" value="1"/>
</dbReference>
<dbReference type="PANTHER" id="PTHR33835:SF1">
    <property type="entry name" value="METALLO-BETA-LACTAMASE DOMAIN-CONTAINING PROTEIN"/>
    <property type="match status" value="1"/>
</dbReference>
<reference evidence="1" key="1">
    <citation type="journal article" date="2021" name="Open Biol.">
        <title>Shared evolutionary footprints suggest mitochondrial oxidative damage underlies multiple complex I losses in fungi.</title>
        <authorList>
            <person name="Schikora-Tamarit M.A."/>
            <person name="Marcet-Houben M."/>
            <person name="Nosek J."/>
            <person name="Gabaldon T."/>
        </authorList>
    </citation>
    <scope>NUCLEOTIDE SEQUENCE</scope>
    <source>
        <strain evidence="1">CBS2887</strain>
    </source>
</reference>